<dbReference type="Gene3D" id="3.20.20.80">
    <property type="entry name" value="Glycosidases"/>
    <property type="match status" value="1"/>
</dbReference>
<dbReference type="Pfam" id="PF02836">
    <property type="entry name" value="Glyco_hydro_2_C"/>
    <property type="match status" value="1"/>
</dbReference>
<dbReference type="SUPFAM" id="SSF51445">
    <property type="entry name" value="(Trans)glycosidases"/>
    <property type="match status" value="1"/>
</dbReference>
<dbReference type="Gene3D" id="2.60.40.10">
    <property type="entry name" value="Immunoglobulins"/>
    <property type="match status" value="1"/>
</dbReference>
<comment type="function">
    <text evidence="1 7">Plays an important role in the degradation of dermatan and keratan sulfates.</text>
</comment>
<feature type="chain" id="PRO_5046885682" description="Beta-glucuronidase" evidence="8">
    <location>
        <begin position="24"/>
        <end position="674"/>
    </location>
</feature>
<dbReference type="PANTHER" id="PTHR10066:SF67">
    <property type="entry name" value="BETA-GLUCURONIDASE"/>
    <property type="match status" value="1"/>
</dbReference>
<dbReference type="InterPro" id="IPR013783">
    <property type="entry name" value="Ig-like_fold"/>
</dbReference>
<keyword evidence="13" id="KW-1185">Reference proteome</keyword>
<dbReference type="InterPro" id="IPR006102">
    <property type="entry name" value="Ig-like_GH2"/>
</dbReference>
<feature type="domain" description="Glycoside hydrolase family 2 immunoglobulin-like beta-sandwich" evidence="9">
    <location>
        <begin position="222"/>
        <end position="343"/>
    </location>
</feature>
<keyword evidence="5 7" id="KW-0378">Hydrolase</keyword>
<evidence type="ECO:0000313" key="13">
    <source>
        <dbReference type="Proteomes" id="UP001642540"/>
    </source>
</evidence>
<comment type="catalytic activity">
    <reaction evidence="7">
        <text>a beta-D-glucuronoside + H2O = D-glucuronate + an alcohol</text>
        <dbReference type="Rhea" id="RHEA:17633"/>
        <dbReference type="ChEBI" id="CHEBI:15377"/>
        <dbReference type="ChEBI" id="CHEBI:30879"/>
        <dbReference type="ChEBI" id="CHEBI:58720"/>
        <dbReference type="ChEBI" id="CHEBI:83411"/>
        <dbReference type="EC" id="3.2.1.31"/>
    </reaction>
</comment>
<feature type="domain" description="Glycoside hydrolase family 2 catalytic" evidence="10">
    <location>
        <begin position="349"/>
        <end position="643"/>
    </location>
</feature>
<dbReference type="InterPro" id="IPR017853">
    <property type="entry name" value="GH"/>
</dbReference>
<keyword evidence="6 7" id="KW-0326">Glycosidase</keyword>
<evidence type="ECO:0000256" key="8">
    <source>
        <dbReference type="SAM" id="SignalP"/>
    </source>
</evidence>
<name>A0ABP1QCJ3_9HEXA</name>
<dbReference type="PROSITE" id="PS00608">
    <property type="entry name" value="GLYCOSYL_HYDROL_F2_2"/>
    <property type="match status" value="1"/>
</dbReference>
<dbReference type="EMBL" id="CAXLJM020000028">
    <property type="protein sequence ID" value="CAL8097273.1"/>
    <property type="molecule type" value="Genomic_DNA"/>
</dbReference>
<evidence type="ECO:0000256" key="1">
    <source>
        <dbReference type="ARBA" id="ARBA00003025"/>
    </source>
</evidence>
<dbReference type="EC" id="3.2.1.31" evidence="3 7"/>
<dbReference type="PROSITE" id="PS00719">
    <property type="entry name" value="GLYCOSYL_HYDROL_F2_1"/>
    <property type="match status" value="1"/>
</dbReference>
<accession>A0ABP1QCJ3</accession>
<protein>
    <recommendedName>
        <fullName evidence="4 7">Beta-glucuronidase</fullName>
        <ecNumber evidence="3 7">3.2.1.31</ecNumber>
    </recommendedName>
</protein>
<proteinExistence type="inferred from homology"/>
<dbReference type="InterPro" id="IPR006104">
    <property type="entry name" value="Glyco_hydro_2_N"/>
</dbReference>
<organism evidence="12 13">
    <name type="scientific">Orchesella dallaii</name>
    <dbReference type="NCBI Taxonomy" id="48710"/>
    <lineage>
        <taxon>Eukaryota</taxon>
        <taxon>Metazoa</taxon>
        <taxon>Ecdysozoa</taxon>
        <taxon>Arthropoda</taxon>
        <taxon>Hexapoda</taxon>
        <taxon>Collembola</taxon>
        <taxon>Entomobryomorpha</taxon>
        <taxon>Entomobryoidea</taxon>
        <taxon>Orchesellidae</taxon>
        <taxon>Orchesellinae</taxon>
        <taxon>Orchesella</taxon>
    </lineage>
</organism>
<dbReference type="InterPro" id="IPR023230">
    <property type="entry name" value="Glyco_hydro_2_CS"/>
</dbReference>
<dbReference type="PRINTS" id="PR00132">
    <property type="entry name" value="GLHYDRLASE2"/>
</dbReference>
<evidence type="ECO:0000313" key="12">
    <source>
        <dbReference type="EMBL" id="CAL8097273.1"/>
    </source>
</evidence>
<evidence type="ECO:0000259" key="11">
    <source>
        <dbReference type="Pfam" id="PF02837"/>
    </source>
</evidence>
<dbReference type="InterPro" id="IPR036156">
    <property type="entry name" value="Beta-gal/glucu_dom_sf"/>
</dbReference>
<keyword evidence="8" id="KW-0732">Signal</keyword>
<dbReference type="Proteomes" id="UP001642540">
    <property type="component" value="Unassembled WGS sequence"/>
</dbReference>
<dbReference type="PANTHER" id="PTHR10066">
    <property type="entry name" value="BETA-GLUCURONIDASE"/>
    <property type="match status" value="1"/>
</dbReference>
<dbReference type="InterPro" id="IPR006101">
    <property type="entry name" value="Glyco_hydro_2"/>
</dbReference>
<dbReference type="InterPro" id="IPR023232">
    <property type="entry name" value="Glyco_hydro_2_AS"/>
</dbReference>
<evidence type="ECO:0000256" key="4">
    <source>
        <dbReference type="ARBA" id="ARBA00016205"/>
    </source>
</evidence>
<dbReference type="SUPFAM" id="SSF49303">
    <property type="entry name" value="beta-Galactosidase/glucuronidase domain"/>
    <property type="match status" value="1"/>
</dbReference>
<comment type="similarity">
    <text evidence="2 7">Belongs to the glycosyl hydrolase 2 family.</text>
</comment>
<evidence type="ECO:0000259" key="10">
    <source>
        <dbReference type="Pfam" id="PF02836"/>
    </source>
</evidence>
<feature type="domain" description="Glycosyl hydrolases family 2 sugar binding" evidence="11">
    <location>
        <begin position="38"/>
        <end position="219"/>
    </location>
</feature>
<reference evidence="12 13" key="1">
    <citation type="submission" date="2024-08" db="EMBL/GenBank/DDBJ databases">
        <authorList>
            <person name="Cucini C."/>
            <person name="Frati F."/>
        </authorList>
    </citation>
    <scope>NUCLEOTIDE SEQUENCE [LARGE SCALE GENOMIC DNA]</scope>
</reference>
<comment type="activity regulation">
    <text evidence="7">Inhibited by L-aspartic acid.</text>
</comment>
<keyword evidence="7" id="KW-0458">Lysosome</keyword>
<comment type="subunit">
    <text evidence="7">Homotetramer.</text>
</comment>
<evidence type="ECO:0000256" key="2">
    <source>
        <dbReference type="ARBA" id="ARBA00007401"/>
    </source>
</evidence>
<evidence type="ECO:0000256" key="6">
    <source>
        <dbReference type="ARBA" id="ARBA00023295"/>
    </source>
</evidence>
<dbReference type="Pfam" id="PF02837">
    <property type="entry name" value="Glyco_hydro_2_N"/>
    <property type="match status" value="1"/>
</dbReference>
<dbReference type="InterPro" id="IPR008979">
    <property type="entry name" value="Galactose-bd-like_sf"/>
</dbReference>
<feature type="signal peptide" evidence="8">
    <location>
        <begin position="1"/>
        <end position="23"/>
    </location>
</feature>
<dbReference type="Pfam" id="PF00703">
    <property type="entry name" value="Glyco_hydro_2"/>
    <property type="match status" value="1"/>
</dbReference>
<evidence type="ECO:0000256" key="7">
    <source>
        <dbReference type="RuleBase" id="RU361154"/>
    </source>
</evidence>
<dbReference type="InterPro" id="IPR006103">
    <property type="entry name" value="Glyco_hydro_2_cat"/>
</dbReference>
<evidence type="ECO:0000256" key="3">
    <source>
        <dbReference type="ARBA" id="ARBA00012761"/>
    </source>
</evidence>
<dbReference type="SUPFAM" id="SSF49785">
    <property type="entry name" value="Galactose-binding domain-like"/>
    <property type="match status" value="1"/>
</dbReference>
<sequence length="674" mass="77537">MTNAKKCLSFMLGLCSLVYLADSKGILFPQESETRERKSLDGIWQFRLAPRNDPEMGFRDEWFKKPLQETGETILMPVPSSYNDVTQSKDIRDHVGWAWYDREFWVPKEWMSQRKIYLRFGGVNYHAIVWVNGVKVAEHAGGHLPFVAELVDTANLSSKRVNRLTVAINNTLNQNTIPQGSIFRPTANRYPSGYFTLNYNFDFFNYAGIHRPVYLYTTPTSYIDDITVSTNLQEDGTALVIYNIETIRASAAQFHNDVNFGWIPTVNQDGLSIVVRLEDKTGNIVATGTHGIGYLSVPNATLWWPFSMVEKDEEAGYLYTMVVSLQNLAKVDVDVYRLKIGIRHLGWDNTTFTINGKPFYFRGFGRHEDFDIRGRGIDNVMIVKDHNLIKWTGANSYRTSHYPYSEEIMDLTDELGIVIIDEISAVSIDGFGQELLETHKQQMRELIQRDKNRASVVMWSVANEPQSQKTQAGPYFKEIFELVKSLDSHRPRTIVINKGYQEDKAAEYADIICINRYYAWYSDTGHTEVITASMIEDVNNWIKKFRRPLIIAEYGADTVAGLHSNPQFVFTEEFQLEYLREHFRAFDSLRANTTLIGEMIWNFADFMTGQGITRIVGNRKGIFTRERQPKASAHLLRSRYHYLANELDGYPIPDDLPQPIPIYTPRGNVKHDEM</sequence>
<dbReference type="Gene3D" id="2.60.120.260">
    <property type="entry name" value="Galactose-binding domain-like"/>
    <property type="match status" value="1"/>
</dbReference>
<evidence type="ECO:0000256" key="5">
    <source>
        <dbReference type="ARBA" id="ARBA00022801"/>
    </source>
</evidence>
<dbReference type="NCBIfam" id="NF007538">
    <property type="entry name" value="PRK10150.1"/>
    <property type="match status" value="1"/>
</dbReference>
<gene>
    <name evidence="12" type="ORF">ODALV1_LOCUS9604</name>
</gene>
<evidence type="ECO:0000259" key="9">
    <source>
        <dbReference type="Pfam" id="PF00703"/>
    </source>
</evidence>
<comment type="caution">
    <text evidence="12">The sequence shown here is derived from an EMBL/GenBank/DDBJ whole genome shotgun (WGS) entry which is preliminary data.</text>
</comment>